<name>A0A183H3F2_9BILA</name>
<evidence type="ECO:0000256" key="1">
    <source>
        <dbReference type="SAM" id="Phobius"/>
    </source>
</evidence>
<dbReference type="Proteomes" id="UP000267606">
    <property type="component" value="Unassembled WGS sequence"/>
</dbReference>
<organism evidence="4">
    <name type="scientific">Onchocerca flexuosa</name>
    <dbReference type="NCBI Taxonomy" id="387005"/>
    <lineage>
        <taxon>Eukaryota</taxon>
        <taxon>Metazoa</taxon>
        <taxon>Ecdysozoa</taxon>
        <taxon>Nematoda</taxon>
        <taxon>Chromadorea</taxon>
        <taxon>Rhabditida</taxon>
        <taxon>Spirurina</taxon>
        <taxon>Spiruromorpha</taxon>
        <taxon>Filarioidea</taxon>
        <taxon>Onchocercidae</taxon>
        <taxon>Onchocerca</taxon>
    </lineage>
</organism>
<evidence type="ECO:0000313" key="2">
    <source>
        <dbReference type="EMBL" id="VDO31571.1"/>
    </source>
</evidence>
<keyword evidence="3" id="KW-1185">Reference proteome</keyword>
<keyword evidence="1" id="KW-0472">Membrane</keyword>
<keyword evidence="1" id="KW-1133">Transmembrane helix</keyword>
<proteinExistence type="predicted"/>
<keyword evidence="1" id="KW-0812">Transmembrane</keyword>
<reference evidence="4" key="1">
    <citation type="submission" date="2016-06" db="UniProtKB">
        <authorList>
            <consortium name="WormBaseParasite"/>
        </authorList>
    </citation>
    <scope>IDENTIFICATION</scope>
</reference>
<sequence length="61" mass="7161">MERHLRSFEDYMTFAKAMIPFGMVLVFRGMLRLLRGASICKQEEDLIPCSPAHLVYRRTVQ</sequence>
<evidence type="ECO:0000313" key="3">
    <source>
        <dbReference type="Proteomes" id="UP000267606"/>
    </source>
</evidence>
<evidence type="ECO:0000313" key="4">
    <source>
        <dbReference type="WBParaSite" id="OFLC_0000201101-mRNA-1"/>
    </source>
</evidence>
<dbReference type="WBParaSite" id="OFLC_0000201101-mRNA-1">
    <property type="protein sequence ID" value="OFLC_0000201101-mRNA-1"/>
    <property type="gene ID" value="OFLC_0000201101"/>
</dbReference>
<dbReference type="EMBL" id="UZAJ01001079">
    <property type="protein sequence ID" value="VDO31571.1"/>
    <property type="molecule type" value="Genomic_DNA"/>
</dbReference>
<feature type="transmembrane region" description="Helical" evidence="1">
    <location>
        <begin position="12"/>
        <end position="31"/>
    </location>
</feature>
<dbReference type="AlphaFoldDB" id="A0A183H3F2"/>
<reference evidence="2 3" key="2">
    <citation type="submission" date="2018-11" db="EMBL/GenBank/DDBJ databases">
        <authorList>
            <consortium name="Pathogen Informatics"/>
        </authorList>
    </citation>
    <scope>NUCLEOTIDE SEQUENCE [LARGE SCALE GENOMIC DNA]</scope>
</reference>
<gene>
    <name evidence="2" type="ORF">OFLC_LOCUS2012</name>
</gene>
<accession>A0A183H3F2</accession>
<protein>
    <submittedName>
        <fullName evidence="4">Anoctamin</fullName>
    </submittedName>
</protein>